<keyword evidence="12" id="KW-0695">RNA-directed DNA polymerase</keyword>
<evidence type="ECO:0000256" key="10">
    <source>
        <dbReference type="ARBA" id="ARBA00022842"/>
    </source>
</evidence>
<dbReference type="EMBL" id="BAAFJT010000008">
    <property type="protein sequence ID" value="GAB0192634.1"/>
    <property type="molecule type" value="Genomic_DNA"/>
</dbReference>
<evidence type="ECO:0000256" key="12">
    <source>
        <dbReference type="ARBA" id="ARBA00022918"/>
    </source>
</evidence>
<keyword evidence="16" id="KW-0863">Zinc-finger</keyword>
<dbReference type="GO" id="GO:0004190">
    <property type="term" value="F:aspartic-type endopeptidase activity"/>
    <property type="evidence" value="ECO:0007669"/>
    <property type="project" value="UniProtKB-KW"/>
</dbReference>
<dbReference type="InterPro" id="IPR017856">
    <property type="entry name" value="Integrase-like_N"/>
</dbReference>
<dbReference type="PROSITE" id="PS50879">
    <property type="entry name" value="RNASE_H_1"/>
    <property type="match status" value="1"/>
</dbReference>
<feature type="compositionally biased region" description="Basic and acidic residues" evidence="17">
    <location>
        <begin position="198"/>
        <end position="231"/>
    </location>
</feature>
<organism evidence="22 23">
    <name type="scientific">Grus japonensis</name>
    <name type="common">Japanese crane</name>
    <name type="synonym">Red-crowned crane</name>
    <dbReference type="NCBI Taxonomy" id="30415"/>
    <lineage>
        <taxon>Eukaryota</taxon>
        <taxon>Metazoa</taxon>
        <taxon>Chordata</taxon>
        <taxon>Craniata</taxon>
        <taxon>Vertebrata</taxon>
        <taxon>Euteleostomi</taxon>
        <taxon>Archelosauria</taxon>
        <taxon>Archosauria</taxon>
        <taxon>Dinosauria</taxon>
        <taxon>Saurischia</taxon>
        <taxon>Theropoda</taxon>
        <taxon>Coelurosauria</taxon>
        <taxon>Aves</taxon>
        <taxon>Neognathae</taxon>
        <taxon>Neoaves</taxon>
        <taxon>Gruiformes</taxon>
        <taxon>Gruidae</taxon>
        <taxon>Grus</taxon>
    </lineage>
</organism>
<dbReference type="InterPro" id="IPR012337">
    <property type="entry name" value="RNaseH-like_sf"/>
</dbReference>
<dbReference type="Proteomes" id="UP001623348">
    <property type="component" value="Unassembled WGS sequence"/>
</dbReference>
<feature type="compositionally biased region" description="Basic residues" evidence="17">
    <location>
        <begin position="270"/>
        <end position="283"/>
    </location>
</feature>
<keyword evidence="15" id="KW-0511">Multifunctional enzyme</keyword>
<evidence type="ECO:0000256" key="3">
    <source>
        <dbReference type="ARBA" id="ARBA00022679"/>
    </source>
</evidence>
<dbReference type="InterPro" id="IPR008919">
    <property type="entry name" value="Retrov_capsid_N"/>
</dbReference>
<evidence type="ECO:0000256" key="13">
    <source>
        <dbReference type="ARBA" id="ARBA00022932"/>
    </source>
</evidence>
<evidence type="ECO:0000256" key="2">
    <source>
        <dbReference type="ARBA" id="ARBA00010879"/>
    </source>
</evidence>
<dbReference type="Gene3D" id="1.10.150.90">
    <property type="entry name" value="Immunodeficiency lentiviruses, gag gene matrix protein p17"/>
    <property type="match status" value="1"/>
</dbReference>
<dbReference type="InterPro" id="IPR043502">
    <property type="entry name" value="DNA/RNA_pol_sf"/>
</dbReference>
<evidence type="ECO:0000259" key="18">
    <source>
        <dbReference type="PROSITE" id="PS50876"/>
    </source>
</evidence>
<evidence type="ECO:0000256" key="1">
    <source>
        <dbReference type="ARBA" id="ARBA00001946"/>
    </source>
</evidence>
<dbReference type="Gene3D" id="1.10.10.200">
    <property type="match status" value="1"/>
</dbReference>
<dbReference type="Gene3D" id="1.10.1200.30">
    <property type="match status" value="1"/>
</dbReference>
<dbReference type="GO" id="GO:0003887">
    <property type="term" value="F:DNA-directed DNA polymerase activity"/>
    <property type="evidence" value="ECO:0007669"/>
    <property type="project" value="UniProtKB-KW"/>
</dbReference>
<evidence type="ECO:0000259" key="19">
    <source>
        <dbReference type="PROSITE" id="PS50878"/>
    </source>
</evidence>
<dbReference type="SUPFAM" id="SSF47353">
    <property type="entry name" value="Retrovirus capsid dimerization domain-like"/>
    <property type="match status" value="1"/>
</dbReference>
<dbReference type="Gene3D" id="1.10.375.10">
    <property type="entry name" value="Human Immunodeficiency Virus Type 1 Capsid Protein"/>
    <property type="match status" value="1"/>
</dbReference>
<keyword evidence="5" id="KW-0540">Nuclease</keyword>
<keyword evidence="10" id="KW-0460">Magnesium</keyword>
<keyword evidence="7" id="KW-0645">Protease</keyword>
<dbReference type="PROSITE" id="PS50994">
    <property type="entry name" value="INTEGRASE"/>
    <property type="match status" value="1"/>
</dbReference>
<evidence type="ECO:0000256" key="15">
    <source>
        <dbReference type="ARBA" id="ARBA00023268"/>
    </source>
</evidence>
<dbReference type="InterPro" id="IPR010661">
    <property type="entry name" value="RVT_thumb"/>
</dbReference>
<evidence type="ECO:0000256" key="14">
    <source>
        <dbReference type="ARBA" id="ARBA00023125"/>
    </source>
</evidence>
<evidence type="ECO:0000256" key="7">
    <source>
        <dbReference type="ARBA" id="ARBA00022750"/>
    </source>
</evidence>
<evidence type="ECO:0000256" key="16">
    <source>
        <dbReference type="PROSITE-ProRule" id="PRU00450"/>
    </source>
</evidence>
<comment type="cofactor">
    <cofactor evidence="1">
        <name>Mg(2+)</name>
        <dbReference type="ChEBI" id="CHEBI:18420"/>
    </cofactor>
</comment>
<keyword evidence="7" id="KW-0064">Aspartyl protease</keyword>
<dbReference type="SUPFAM" id="SSF53098">
    <property type="entry name" value="Ribonuclease H-like"/>
    <property type="match status" value="2"/>
</dbReference>
<dbReference type="Pfam" id="PF02022">
    <property type="entry name" value="Integrase_Zn"/>
    <property type="match status" value="1"/>
</dbReference>
<dbReference type="PROSITE" id="PS50878">
    <property type="entry name" value="RT_POL"/>
    <property type="match status" value="2"/>
</dbReference>
<dbReference type="PANTHER" id="PTHR41694">
    <property type="entry name" value="ENDOGENOUS RETROVIRUS GROUP K MEMBER POL PROTEIN"/>
    <property type="match status" value="1"/>
</dbReference>
<dbReference type="Pfam" id="PF06817">
    <property type="entry name" value="RVT_thumb"/>
    <property type="match status" value="1"/>
</dbReference>
<dbReference type="InterPro" id="IPR045345">
    <property type="entry name" value="Gag_p24_C"/>
</dbReference>
<feature type="domain" description="Reverse transcriptase" evidence="19">
    <location>
        <begin position="1301"/>
        <end position="1564"/>
    </location>
</feature>
<dbReference type="GO" id="GO:0003723">
    <property type="term" value="F:RNA binding"/>
    <property type="evidence" value="ECO:0007669"/>
    <property type="project" value="UniProtKB-KW"/>
</dbReference>
<keyword evidence="8" id="KW-0255">Endonuclease</keyword>
<dbReference type="PANTHER" id="PTHR41694:SF3">
    <property type="entry name" value="RNA-DIRECTED DNA POLYMERASE-RELATED"/>
    <property type="match status" value="1"/>
</dbReference>
<comment type="caution">
    <text evidence="22">The sequence shown here is derived from an EMBL/GenBank/DDBJ whole genome shotgun (WGS) entry which is preliminary data.</text>
</comment>
<dbReference type="Gene3D" id="3.30.420.10">
    <property type="entry name" value="Ribonuclease H-like superfamily/Ribonuclease H"/>
    <property type="match status" value="2"/>
</dbReference>
<evidence type="ECO:0000256" key="5">
    <source>
        <dbReference type="ARBA" id="ARBA00022722"/>
    </source>
</evidence>
<dbReference type="InterPro" id="IPR036397">
    <property type="entry name" value="RNaseH_sf"/>
</dbReference>
<feature type="compositionally biased region" description="Low complexity" evidence="17">
    <location>
        <begin position="289"/>
        <end position="300"/>
    </location>
</feature>
<dbReference type="InterPro" id="IPR001584">
    <property type="entry name" value="Integrase_cat-core"/>
</dbReference>
<dbReference type="GO" id="GO:0004519">
    <property type="term" value="F:endonuclease activity"/>
    <property type="evidence" value="ECO:0007669"/>
    <property type="project" value="UniProtKB-KW"/>
</dbReference>
<evidence type="ECO:0000259" key="20">
    <source>
        <dbReference type="PROSITE" id="PS50879"/>
    </source>
</evidence>
<evidence type="ECO:0000256" key="17">
    <source>
        <dbReference type="SAM" id="MobiDB-lite"/>
    </source>
</evidence>
<keyword evidence="13" id="KW-0239">DNA-directed DNA polymerase</keyword>
<evidence type="ECO:0000256" key="11">
    <source>
        <dbReference type="ARBA" id="ARBA00022884"/>
    </source>
</evidence>
<keyword evidence="11" id="KW-0694">RNA-binding</keyword>
<dbReference type="Pfam" id="PF00665">
    <property type="entry name" value="rve"/>
    <property type="match status" value="1"/>
</dbReference>
<feature type="domain" description="Integrase-type" evidence="18">
    <location>
        <begin position="1031"/>
        <end position="1072"/>
    </location>
</feature>
<feature type="region of interest" description="Disordered" evidence="17">
    <location>
        <begin position="1154"/>
        <end position="1201"/>
    </location>
</feature>
<dbReference type="Pfam" id="PF02813">
    <property type="entry name" value="Retro_M"/>
    <property type="match status" value="1"/>
</dbReference>
<evidence type="ECO:0000313" key="22">
    <source>
        <dbReference type="EMBL" id="GAB0192634.1"/>
    </source>
</evidence>
<dbReference type="InterPro" id="IPR004028">
    <property type="entry name" value="Gag_M"/>
</dbReference>
<dbReference type="InterPro" id="IPR000477">
    <property type="entry name" value="RT_dom"/>
</dbReference>
<evidence type="ECO:0000259" key="21">
    <source>
        <dbReference type="PROSITE" id="PS50994"/>
    </source>
</evidence>
<dbReference type="InterPro" id="IPR002156">
    <property type="entry name" value="RNaseH_domain"/>
</dbReference>
<dbReference type="InterPro" id="IPR008916">
    <property type="entry name" value="Retrov_capsid_C"/>
</dbReference>
<dbReference type="CDD" id="cd01650">
    <property type="entry name" value="RT_nLTR_like"/>
    <property type="match status" value="1"/>
</dbReference>
<dbReference type="GO" id="GO:0003964">
    <property type="term" value="F:RNA-directed DNA polymerase activity"/>
    <property type="evidence" value="ECO:0007669"/>
    <property type="project" value="UniProtKB-KW"/>
</dbReference>
<dbReference type="InterPro" id="IPR043128">
    <property type="entry name" value="Rev_trsase/Diguanyl_cyclase"/>
</dbReference>
<protein>
    <submittedName>
        <fullName evidence="22">Mitochondrial enolase superfamily member 1</fullName>
    </submittedName>
</protein>
<proteinExistence type="inferred from homology"/>
<keyword evidence="4" id="KW-0548">Nucleotidyltransferase</keyword>
<dbReference type="GO" id="GO:0003677">
    <property type="term" value="F:DNA binding"/>
    <property type="evidence" value="ECO:0007669"/>
    <property type="project" value="UniProtKB-KW"/>
</dbReference>
<keyword evidence="23" id="KW-1185">Reference proteome</keyword>
<dbReference type="Gene3D" id="3.30.70.270">
    <property type="match status" value="2"/>
</dbReference>
<dbReference type="SUPFAM" id="SSF46919">
    <property type="entry name" value="N-terminal Zn binding domain of HIV integrase"/>
    <property type="match status" value="1"/>
</dbReference>
<evidence type="ECO:0000256" key="8">
    <source>
        <dbReference type="ARBA" id="ARBA00022759"/>
    </source>
</evidence>
<keyword evidence="14" id="KW-0238">DNA-binding</keyword>
<evidence type="ECO:0000256" key="6">
    <source>
        <dbReference type="ARBA" id="ARBA00022723"/>
    </source>
</evidence>
<keyword evidence="6" id="KW-0479">Metal-binding</keyword>
<evidence type="ECO:0000313" key="23">
    <source>
        <dbReference type="Proteomes" id="UP001623348"/>
    </source>
</evidence>
<dbReference type="Pfam" id="PF00075">
    <property type="entry name" value="RNase_H"/>
    <property type="match status" value="1"/>
</dbReference>
<dbReference type="InterPro" id="IPR003308">
    <property type="entry name" value="Integrase_Zn-bd_dom_N"/>
</dbReference>
<comment type="similarity">
    <text evidence="2">Belongs to the beta type-B retroviral polymerase family. HERV class-II K(HML-2) pol subfamily.</text>
</comment>
<dbReference type="PROSITE" id="PS50876">
    <property type="entry name" value="ZF_INTEGRASE"/>
    <property type="match status" value="1"/>
</dbReference>
<dbReference type="Pfam" id="PF19317">
    <property type="entry name" value="Gag_p24_C"/>
    <property type="match status" value="1"/>
</dbReference>
<feature type="domain" description="RNase H type-1" evidence="20">
    <location>
        <begin position="901"/>
        <end position="1032"/>
    </location>
</feature>
<feature type="domain" description="Integrase catalytic" evidence="21">
    <location>
        <begin position="1079"/>
        <end position="1157"/>
    </location>
</feature>
<feature type="region of interest" description="Disordered" evidence="17">
    <location>
        <begin position="108"/>
        <end position="309"/>
    </location>
</feature>
<evidence type="ECO:0000256" key="4">
    <source>
        <dbReference type="ARBA" id="ARBA00022695"/>
    </source>
</evidence>
<dbReference type="InterPro" id="IPR012344">
    <property type="entry name" value="Matrix_HIV/RSV_N"/>
</dbReference>
<dbReference type="Pfam" id="PF00607">
    <property type="entry name" value="Gag_p24"/>
    <property type="match status" value="1"/>
</dbReference>
<evidence type="ECO:0000256" key="9">
    <source>
        <dbReference type="ARBA" id="ARBA00022801"/>
    </source>
</evidence>
<dbReference type="Pfam" id="PF00078">
    <property type="entry name" value="RVT_1"/>
    <property type="match status" value="2"/>
</dbReference>
<reference evidence="22 23" key="1">
    <citation type="submission" date="2024-06" db="EMBL/GenBank/DDBJ databases">
        <title>The draft genome of Grus japonensis, version 3.</title>
        <authorList>
            <person name="Nabeshima K."/>
            <person name="Suzuki S."/>
            <person name="Onuma M."/>
        </authorList>
    </citation>
    <scope>NUCLEOTIDE SEQUENCE [LARGE SCALE GENOMIC DNA]</scope>
    <source>
        <strain evidence="22 23">451A</strain>
    </source>
</reference>
<keyword evidence="16" id="KW-0862">Zinc</keyword>
<dbReference type="GO" id="GO:0008270">
    <property type="term" value="F:zinc ion binding"/>
    <property type="evidence" value="ECO:0007669"/>
    <property type="project" value="UniProtKB-KW"/>
</dbReference>
<name>A0ABC9X4X7_GRUJA</name>
<feature type="compositionally biased region" description="Basic and acidic residues" evidence="17">
    <location>
        <begin position="156"/>
        <end position="169"/>
    </location>
</feature>
<dbReference type="InterPro" id="IPR010999">
    <property type="entry name" value="Retrovr_matrix"/>
</dbReference>
<dbReference type="SUPFAM" id="SSF47943">
    <property type="entry name" value="Retrovirus capsid protein, N-terminal core domain"/>
    <property type="match status" value="1"/>
</dbReference>
<dbReference type="SUPFAM" id="SSF47836">
    <property type="entry name" value="Retroviral matrix proteins"/>
    <property type="match status" value="1"/>
</dbReference>
<dbReference type="SUPFAM" id="SSF56672">
    <property type="entry name" value="DNA/RNA polymerases"/>
    <property type="match status" value="1"/>
</dbReference>
<keyword evidence="9" id="KW-0378">Hydrolase</keyword>
<gene>
    <name evidence="22" type="ORF">GRJ2_001728700</name>
</gene>
<feature type="domain" description="Reverse transcriptase" evidence="19">
    <location>
        <begin position="453"/>
        <end position="687"/>
    </location>
</feature>
<keyword evidence="3" id="KW-0808">Transferase</keyword>
<sequence length="1639" mass="181079">MEALVKVVSQLHKQWGIDCRPKDFTLAVARLLQIGVIDQPVDILHPEVWEKCTRALAEETMSSGRGKNLKSWGKVVHALQKAIQEQETWRAAKSCLLATPKLGVGAATQTLLPPDADDSAKPKDLQEGGTSPQSPNPDPLTEGQKRAKSFWGALAEEARSTAEKSESKEIWTTPPPYAPQDGAEHKEEGQGENASGGNREEAIKSTSAHKQEGEENEEEKSSGDDRGEKGGVNKGRKPNQSGYRKKCPHRANTLSVRRRGGPRWRERPTRKGSGRGRSPTKRYRNPEVTSQSSSDSGSDTSWDEWLTSDSNLEEKETKINRVKGQNIPIQIKEEPGGGEIPLTDWRKIKTACADWAPSAALAFPVRVTDGGQRVHSPINPKDIQTIVKAIADKGLNSALVSTLIDGIFGGDDMLPFDIKQTCRLIFDGAGMIVFKQEWEDNCTRQLARITGADHPLHGSSLQRLMGTDPTMITPHAQAQGLRAHEVMTTTRAAREAIRVASRVVAKPSPWSTIKQNESESFTQFVDRLQAAIDSSTLPVEAKGPVLADCLRQQCNSKAKEILRSLPAGSTIADMIKRVANEEHLAPIQVAVRTAIATMMWKVLPQGMINSPTICQITVDRALAPVRHSDPTATIIQYMDDILIAAPSGSQVDQLVSTVSDTLKTNGFEIATAKIKRGPCVSFLGVNITNSYITPPQMKIRRNIKTLHDMQQLVGSLQWLRNIVLVPPETMSPLYDLLKGKNPWEQKTLTTEAMSSLDFIEQQISSSSLARWKPNVSLDLYVHFTAGGGVGALAQGPPEKAQPIQWVVLGKPSRAFSPGIECLGNLIMKGRKLALRHLGIEPATIYLPFRKQLPTQSVAMSEHLAVALVGFGGEVRHARKPPWTQMLKIVDIDLPQKVLDRPQPGPTVFTDASSVTSTAAAVWQSEGEWHRIKMTDRALSVQQLEAAAVVLACGLFPMEHLNIVTDSMFVAKLCLAMSGPGVSTSIIALMLEEALFSRKGTISVIHVNSHDPIKGFFQTGNDKADAAAKGLWTLRDARQLHESLHIGAKALAKRCGISATDAKHIVATCPHCQKTPLWSSGVNPRGLKASEVWQTDFTFCQLLKPRAWLAVTVDTYSGMIVATQHLKTDSKATIQHWLTAMAWLGVPNQIKTDNGPNFDRIIGRPRNPYTPVAKEDDKPTNTPSEPENSALGEIKQRQISPRRGGPRCLCVILILELVTIEQNGNDFFASVVTGKCLSHTAQVTEDRDWENAEPPTAGEDQVQEYLRNLKVHKSMGPEEMHPQVLRELADEVARPLAIIFEKSWQAGELPTDWKMGGITLIFKKGKKEDPGNYRPVSLTSVPGKIMEQILLETTLRHMENKQVIGDSQHSFTKGKSCLTNLVAFYDGVTALLDKGRATDIIYLDLCKAFDTVPHDILVSKIRHGFDGWTTRWLRNWLHGHTQRVAVNGSMSKWRSVTSGVPQGLVLGPALFNIFVSDMDSGIECTLSKFADDTKLCGGVDTLEGRDAIQRDLDRLERWARANHMKFNKAKCKVLHVCRHDPKHDYRLGGEWIESSPEEKDLGVLIDEKLNMSHQCAIAAQKANCVLGCIKRGVTSRSREVILPLYSTLVRPHLEYCVQLWGPQYRRDMELLERVQRRPRS</sequence>
<accession>A0ABC9X4X7</accession>